<evidence type="ECO:0000313" key="4">
    <source>
        <dbReference type="Proteomes" id="UP000800092"/>
    </source>
</evidence>
<feature type="compositionally biased region" description="Basic and acidic residues" evidence="1">
    <location>
        <begin position="37"/>
        <end position="49"/>
    </location>
</feature>
<keyword evidence="4" id="KW-1185">Reference proteome</keyword>
<feature type="transmembrane region" description="Helical" evidence="2">
    <location>
        <begin position="213"/>
        <end position="238"/>
    </location>
</feature>
<evidence type="ECO:0000313" key="3">
    <source>
        <dbReference type="EMBL" id="KAF2238236.1"/>
    </source>
</evidence>
<protein>
    <submittedName>
        <fullName evidence="3">Uncharacterized protein</fullName>
    </submittedName>
</protein>
<keyword evidence="2" id="KW-0472">Membrane</keyword>
<dbReference type="Proteomes" id="UP000800092">
    <property type="component" value="Unassembled WGS sequence"/>
</dbReference>
<evidence type="ECO:0000256" key="1">
    <source>
        <dbReference type="SAM" id="MobiDB-lite"/>
    </source>
</evidence>
<accession>A0A6A6HJD9</accession>
<feature type="region of interest" description="Disordered" evidence="1">
    <location>
        <begin position="36"/>
        <end position="79"/>
    </location>
</feature>
<proteinExistence type="predicted"/>
<gene>
    <name evidence="3" type="ORF">EV356DRAFT_301767</name>
</gene>
<keyword evidence="2" id="KW-1133">Transmembrane helix</keyword>
<dbReference type="AlphaFoldDB" id="A0A6A6HJD9"/>
<dbReference type="OrthoDB" id="190201at2759"/>
<dbReference type="EMBL" id="ML991776">
    <property type="protein sequence ID" value="KAF2238236.1"/>
    <property type="molecule type" value="Genomic_DNA"/>
</dbReference>
<name>A0A6A6HJD9_VIRVR</name>
<organism evidence="3 4">
    <name type="scientific">Viridothelium virens</name>
    <name type="common">Speckled blister lichen</name>
    <name type="synonym">Trypethelium virens</name>
    <dbReference type="NCBI Taxonomy" id="1048519"/>
    <lineage>
        <taxon>Eukaryota</taxon>
        <taxon>Fungi</taxon>
        <taxon>Dikarya</taxon>
        <taxon>Ascomycota</taxon>
        <taxon>Pezizomycotina</taxon>
        <taxon>Dothideomycetes</taxon>
        <taxon>Dothideomycetes incertae sedis</taxon>
        <taxon>Trypetheliales</taxon>
        <taxon>Trypetheliaceae</taxon>
        <taxon>Viridothelium</taxon>
    </lineage>
</organism>
<keyword evidence="2" id="KW-0812">Transmembrane</keyword>
<reference evidence="3" key="1">
    <citation type="journal article" date="2020" name="Stud. Mycol.">
        <title>101 Dothideomycetes genomes: a test case for predicting lifestyles and emergence of pathogens.</title>
        <authorList>
            <person name="Haridas S."/>
            <person name="Albert R."/>
            <person name="Binder M."/>
            <person name="Bloem J."/>
            <person name="Labutti K."/>
            <person name="Salamov A."/>
            <person name="Andreopoulos B."/>
            <person name="Baker S."/>
            <person name="Barry K."/>
            <person name="Bills G."/>
            <person name="Bluhm B."/>
            <person name="Cannon C."/>
            <person name="Castanera R."/>
            <person name="Culley D."/>
            <person name="Daum C."/>
            <person name="Ezra D."/>
            <person name="Gonzalez J."/>
            <person name="Henrissat B."/>
            <person name="Kuo A."/>
            <person name="Liang C."/>
            <person name="Lipzen A."/>
            <person name="Lutzoni F."/>
            <person name="Magnuson J."/>
            <person name="Mondo S."/>
            <person name="Nolan M."/>
            <person name="Ohm R."/>
            <person name="Pangilinan J."/>
            <person name="Park H.-J."/>
            <person name="Ramirez L."/>
            <person name="Alfaro M."/>
            <person name="Sun H."/>
            <person name="Tritt A."/>
            <person name="Yoshinaga Y."/>
            <person name="Zwiers L.-H."/>
            <person name="Turgeon B."/>
            <person name="Goodwin S."/>
            <person name="Spatafora J."/>
            <person name="Crous P."/>
            <person name="Grigoriev I."/>
        </authorList>
    </citation>
    <scope>NUCLEOTIDE SEQUENCE</scope>
    <source>
        <strain evidence="3">Tuck. ex Michener</strain>
    </source>
</reference>
<evidence type="ECO:0000256" key="2">
    <source>
        <dbReference type="SAM" id="Phobius"/>
    </source>
</evidence>
<sequence length="324" mass="36161">MNLRQRSSSSTQARSLLFRILPSYVRNRIPRIASFRRTSDGNHESRRSYSIDSLDVGTPPPNYSPPTLSDGTETDSRGSLELDMQSDDITMISEEFLNAGAQSKSGILWKYGNQGINLLNLAAHESNRPPQHSGCNTPLFSRHLYVDGLTYLLRALPEDLTAEEYLRIRAALPIKARGCRLTLISQDQSLVARPEEVAPVKASSEDVSAIHRFFAFVTIQFFLIIHYLLPYVKLLLAFMYRYERENRVCERVVRSTLDAIDSVGQRSIEMVGAVCKLNDGKVGQAMQEFGSWWIQGMAGGLHEGIGEGLAIVGATPSSPRQARR</sequence>